<organism evidence="1">
    <name type="scientific">freshwater metagenome</name>
    <dbReference type="NCBI Taxonomy" id="449393"/>
    <lineage>
        <taxon>unclassified sequences</taxon>
        <taxon>metagenomes</taxon>
        <taxon>ecological metagenomes</taxon>
    </lineage>
</organism>
<reference evidence="1" key="1">
    <citation type="submission" date="2020-05" db="EMBL/GenBank/DDBJ databases">
        <authorList>
            <person name="Chiriac C."/>
            <person name="Salcher M."/>
            <person name="Ghai R."/>
            <person name="Kavagutti S V."/>
        </authorList>
    </citation>
    <scope>NUCLEOTIDE SEQUENCE</scope>
</reference>
<accession>A0A6J6KS93</accession>
<sequence length="104" mass="10724">MMIAPASRTRAAGGASADAGVSTVDAAPKGIEVPLVAIFSLIVIGTPSRAPIGSFFIHRFELASAWAIAPSRSWPHNALTAGSRNSILEITASITSRGVKSPLR</sequence>
<gene>
    <name evidence="1" type="ORF">UFOPK2254_00223</name>
</gene>
<name>A0A6J6KS93_9ZZZZ</name>
<protein>
    <submittedName>
        <fullName evidence="1">Unannotated protein</fullName>
    </submittedName>
</protein>
<dbReference type="AlphaFoldDB" id="A0A6J6KS93"/>
<evidence type="ECO:0000313" key="1">
    <source>
        <dbReference type="EMBL" id="CAB4652206.1"/>
    </source>
</evidence>
<proteinExistence type="predicted"/>
<dbReference type="EMBL" id="CAEZWO010000012">
    <property type="protein sequence ID" value="CAB4652206.1"/>
    <property type="molecule type" value="Genomic_DNA"/>
</dbReference>